<sequence>MKGHVERKHPEKMHDNKRKEVEHKKKNPPAKIETPAVQNFQLTPIVSPTPIYLGIPDDLQLENILQPNLFPEMPRQTGSPVSLLSLLNDYNNNNSTTSQLPAPITPLKSPPSQPIFTAIPIDEFYNPKKSTEIIVLDESPLKINPPATPASPKVEPYDPEKPGMDRRELPSEECRDDPRLQLSCPPSSYIKNEDATWVKKIRNKAREFNTEIKVVPDGYLGVKKEEKVILPDGTIYLLTSTWIPDPEIWKRRNMGIQTDKDMASEIEEFELVEVVHGS</sequence>
<feature type="compositionally biased region" description="Basic and acidic residues" evidence="1">
    <location>
        <begin position="8"/>
        <end position="23"/>
    </location>
</feature>
<evidence type="ECO:0000256" key="1">
    <source>
        <dbReference type="SAM" id="MobiDB-lite"/>
    </source>
</evidence>
<comment type="caution">
    <text evidence="2">The sequence shown here is derived from an EMBL/GenBank/DDBJ whole genome shotgun (WGS) entry which is preliminary data.</text>
</comment>
<dbReference type="Proteomes" id="UP000596742">
    <property type="component" value="Unassembled WGS sequence"/>
</dbReference>
<gene>
    <name evidence="2" type="ORF">MGAL_10B008496</name>
</gene>
<feature type="region of interest" description="Disordered" evidence="1">
    <location>
        <begin position="1"/>
        <end position="34"/>
    </location>
</feature>
<evidence type="ECO:0000313" key="2">
    <source>
        <dbReference type="EMBL" id="VDI28134.1"/>
    </source>
</evidence>
<proteinExistence type="predicted"/>
<dbReference type="AlphaFoldDB" id="A0A8B6E3W1"/>
<evidence type="ECO:0000313" key="3">
    <source>
        <dbReference type="Proteomes" id="UP000596742"/>
    </source>
</evidence>
<protein>
    <submittedName>
        <fullName evidence="2">Uncharacterized protein</fullName>
    </submittedName>
</protein>
<name>A0A8B6E3W1_MYTGA</name>
<feature type="compositionally biased region" description="Basic and acidic residues" evidence="1">
    <location>
        <begin position="155"/>
        <end position="179"/>
    </location>
</feature>
<feature type="region of interest" description="Disordered" evidence="1">
    <location>
        <begin position="142"/>
        <end position="180"/>
    </location>
</feature>
<accession>A0A8B6E3W1</accession>
<keyword evidence="3" id="KW-1185">Reference proteome</keyword>
<organism evidence="2 3">
    <name type="scientific">Mytilus galloprovincialis</name>
    <name type="common">Mediterranean mussel</name>
    <dbReference type="NCBI Taxonomy" id="29158"/>
    <lineage>
        <taxon>Eukaryota</taxon>
        <taxon>Metazoa</taxon>
        <taxon>Spiralia</taxon>
        <taxon>Lophotrochozoa</taxon>
        <taxon>Mollusca</taxon>
        <taxon>Bivalvia</taxon>
        <taxon>Autobranchia</taxon>
        <taxon>Pteriomorphia</taxon>
        <taxon>Mytilida</taxon>
        <taxon>Mytiloidea</taxon>
        <taxon>Mytilidae</taxon>
        <taxon>Mytilinae</taxon>
        <taxon>Mytilus</taxon>
    </lineage>
</organism>
<dbReference type="EMBL" id="UYJE01004464">
    <property type="protein sequence ID" value="VDI28134.1"/>
    <property type="molecule type" value="Genomic_DNA"/>
</dbReference>
<reference evidence="2" key="1">
    <citation type="submission" date="2018-11" db="EMBL/GenBank/DDBJ databases">
        <authorList>
            <person name="Alioto T."/>
            <person name="Alioto T."/>
        </authorList>
    </citation>
    <scope>NUCLEOTIDE SEQUENCE</scope>
</reference>